<proteinExistence type="predicted"/>
<evidence type="ECO:0000256" key="3">
    <source>
        <dbReference type="SAM" id="MobiDB-lite"/>
    </source>
</evidence>
<dbReference type="Proteomes" id="UP000434276">
    <property type="component" value="Unassembled WGS sequence"/>
</dbReference>
<evidence type="ECO:0000313" key="6">
    <source>
        <dbReference type="Proteomes" id="UP000426265"/>
    </source>
</evidence>
<sequence>MGDDLPDWRNKLEPVFLEFEDGCVPEEHYYPCIRRREDEEPKISAEEEYYLMVKEVEDSKGFDIDFAKFRCVFNYRPVDLDDNELALEPETTREFMDRLCRKSLEHFNEIHSLKYEFVRFIKANHHVSAGMMYFITFEGKLLSDDDDSKQFQAKLCYCAGTPEIISCELKPQRKVHSIEAPEKEDPKKPRLTLEPSNVSLIRV</sequence>
<accession>A0A5S9X4X9</accession>
<evidence type="ECO:0000256" key="1">
    <source>
        <dbReference type="ARBA" id="ARBA00022690"/>
    </source>
</evidence>
<dbReference type="InterPro" id="IPR046350">
    <property type="entry name" value="Cystatin_sf"/>
</dbReference>
<reference evidence="5 6" key="1">
    <citation type="submission" date="2019-11" db="EMBL/GenBank/DDBJ databases">
        <authorList>
            <person name="Jiao W.-B."/>
            <person name="Schneeberger K."/>
        </authorList>
    </citation>
    <scope>NUCLEOTIDE SEQUENCE [LARGE SCALE GENOMIC DNA]</scope>
    <source>
        <strain evidence="6">cv. An-1</strain>
        <strain evidence="7">cv. C24</strain>
    </source>
</reference>
<dbReference type="EMBL" id="CACSHJ010000088">
    <property type="protein sequence ID" value="CAA0375245.1"/>
    <property type="molecule type" value="Genomic_DNA"/>
</dbReference>
<dbReference type="SUPFAM" id="SSF54403">
    <property type="entry name" value="Cystatin/monellin"/>
    <property type="match status" value="1"/>
</dbReference>
<dbReference type="ExpressionAtlas" id="A0A654EZN2">
    <property type="expression patterns" value="baseline and differential"/>
</dbReference>
<dbReference type="Gene3D" id="3.10.450.10">
    <property type="match status" value="1"/>
</dbReference>
<dbReference type="PANTHER" id="PTHR31228:SF36">
    <property type="entry name" value="CYSTATIN_MONELLIN SUPERFAMILY PROTEIN"/>
    <property type="match status" value="1"/>
</dbReference>
<feature type="region of interest" description="Disordered" evidence="3">
    <location>
        <begin position="178"/>
        <end position="203"/>
    </location>
</feature>
<dbReference type="EMBL" id="CACRSJ010000105">
    <property type="protein sequence ID" value="VYS54747.1"/>
    <property type="molecule type" value="Genomic_DNA"/>
</dbReference>
<dbReference type="CDD" id="cd00042">
    <property type="entry name" value="CY"/>
    <property type="match status" value="1"/>
</dbReference>
<dbReference type="OrthoDB" id="1625419at2759"/>
<dbReference type="AlphaFoldDB" id="A0A654EZN2"/>
<protein>
    <recommendedName>
        <fullName evidence="8">Cystatin/monellin superfamily protein</fullName>
    </recommendedName>
</protein>
<evidence type="ECO:0000313" key="7">
    <source>
        <dbReference type="Proteomes" id="UP000434276"/>
    </source>
</evidence>
<evidence type="ECO:0008006" key="8">
    <source>
        <dbReference type="Google" id="ProtNLM"/>
    </source>
</evidence>
<dbReference type="Proteomes" id="UP000426265">
    <property type="component" value="Unassembled WGS sequence"/>
</dbReference>
<dbReference type="PANTHER" id="PTHR31228">
    <property type="entry name" value="CYSTATIN/MONELLIN SUPERFAMILY PROTEIN"/>
    <property type="match status" value="1"/>
</dbReference>
<dbReference type="GO" id="GO:0004869">
    <property type="term" value="F:cysteine-type endopeptidase inhibitor activity"/>
    <property type="evidence" value="ECO:0007669"/>
    <property type="project" value="UniProtKB-KW"/>
</dbReference>
<organism evidence="5 6">
    <name type="scientific">Arabidopsis thaliana</name>
    <name type="common">Mouse-ear cress</name>
    <dbReference type="NCBI Taxonomy" id="3702"/>
    <lineage>
        <taxon>Eukaryota</taxon>
        <taxon>Viridiplantae</taxon>
        <taxon>Streptophyta</taxon>
        <taxon>Embryophyta</taxon>
        <taxon>Tracheophyta</taxon>
        <taxon>Spermatophyta</taxon>
        <taxon>Magnoliopsida</taxon>
        <taxon>eudicotyledons</taxon>
        <taxon>Gunneridae</taxon>
        <taxon>Pentapetalae</taxon>
        <taxon>rosids</taxon>
        <taxon>malvids</taxon>
        <taxon>Brassicales</taxon>
        <taxon>Brassicaceae</taxon>
        <taxon>Camelineae</taxon>
        <taxon>Arabidopsis</taxon>
    </lineage>
</organism>
<gene>
    <name evidence="5" type="ORF">AN1_LOCUS10202</name>
    <name evidence="4" type="ORF">C24_LOCUS10048</name>
</gene>
<dbReference type="NCBIfam" id="TIGR01638">
    <property type="entry name" value="Atha_cystat_rel"/>
    <property type="match status" value="1"/>
</dbReference>
<evidence type="ECO:0000313" key="4">
    <source>
        <dbReference type="EMBL" id="CAA0375245.1"/>
    </source>
</evidence>
<keyword evidence="1" id="KW-0646">Protease inhibitor</keyword>
<dbReference type="InterPro" id="IPR000010">
    <property type="entry name" value="Cystatin_dom"/>
</dbReference>
<evidence type="ECO:0000256" key="2">
    <source>
        <dbReference type="ARBA" id="ARBA00022704"/>
    </source>
</evidence>
<name>A0A654EZN2_ARATH</name>
<accession>A0A654EZN2</accession>
<evidence type="ECO:0000313" key="5">
    <source>
        <dbReference type="EMBL" id="VYS54747.1"/>
    </source>
</evidence>
<feature type="compositionally biased region" description="Polar residues" evidence="3">
    <location>
        <begin position="194"/>
        <end position="203"/>
    </location>
</feature>
<keyword evidence="2" id="KW-0789">Thiol protease inhibitor</keyword>
<dbReference type="InterPro" id="IPR006525">
    <property type="entry name" value="Cystatin-related_pln"/>
</dbReference>
<feature type="compositionally biased region" description="Basic and acidic residues" evidence="3">
    <location>
        <begin position="178"/>
        <end position="188"/>
    </location>
</feature>